<dbReference type="PANTHER" id="PTHR30537:SF5">
    <property type="entry name" value="HTH-TYPE TRANSCRIPTIONAL ACTIVATOR TTDR-RELATED"/>
    <property type="match status" value="1"/>
</dbReference>
<evidence type="ECO:0000259" key="5">
    <source>
        <dbReference type="PROSITE" id="PS50931"/>
    </source>
</evidence>
<keyword evidence="3" id="KW-0238">DNA-binding</keyword>
<dbReference type="RefSeq" id="WP_337334454.1">
    <property type="nucleotide sequence ID" value="NZ_JBBDHC010000003.1"/>
</dbReference>
<dbReference type="Gene3D" id="3.40.190.290">
    <property type="match status" value="1"/>
</dbReference>
<keyword evidence="7" id="KW-1185">Reference proteome</keyword>
<name>A0AAW9R332_9GAMM</name>
<dbReference type="FunFam" id="1.10.10.10:FF:000001">
    <property type="entry name" value="LysR family transcriptional regulator"/>
    <property type="match status" value="1"/>
</dbReference>
<dbReference type="Pfam" id="PF03466">
    <property type="entry name" value="LysR_substrate"/>
    <property type="match status" value="1"/>
</dbReference>
<gene>
    <name evidence="6" type="ORF">WB794_03495</name>
</gene>
<evidence type="ECO:0000313" key="7">
    <source>
        <dbReference type="Proteomes" id="UP001364472"/>
    </source>
</evidence>
<dbReference type="InterPro" id="IPR000847">
    <property type="entry name" value="LysR_HTH_N"/>
</dbReference>
<evidence type="ECO:0000313" key="6">
    <source>
        <dbReference type="EMBL" id="MEJ1248741.1"/>
    </source>
</evidence>
<dbReference type="EMBL" id="JBBDHC010000003">
    <property type="protein sequence ID" value="MEJ1248741.1"/>
    <property type="molecule type" value="Genomic_DNA"/>
</dbReference>
<keyword evidence="2" id="KW-0805">Transcription regulation</keyword>
<evidence type="ECO:0000256" key="4">
    <source>
        <dbReference type="ARBA" id="ARBA00023163"/>
    </source>
</evidence>
<dbReference type="PROSITE" id="PS50931">
    <property type="entry name" value="HTH_LYSR"/>
    <property type="match status" value="1"/>
</dbReference>
<dbReference type="GO" id="GO:0003700">
    <property type="term" value="F:DNA-binding transcription factor activity"/>
    <property type="evidence" value="ECO:0007669"/>
    <property type="project" value="InterPro"/>
</dbReference>
<accession>A0AAW9R332</accession>
<dbReference type="InterPro" id="IPR036390">
    <property type="entry name" value="WH_DNA-bd_sf"/>
</dbReference>
<reference evidence="6 7" key="1">
    <citation type="journal article" date="2016" name="Antonie Van Leeuwenhoek">
        <title>Denitratimonas tolerans gen. nov., sp. nov., a denitrifying bacterium isolated from a bioreactor for tannery wastewater treatment.</title>
        <authorList>
            <person name="Han S.I."/>
            <person name="Kim J.O."/>
            <person name="Lee Y.R."/>
            <person name="Ekpeghere K.I."/>
            <person name="Koh S.C."/>
            <person name="Whang K.S."/>
        </authorList>
    </citation>
    <scope>NUCLEOTIDE SEQUENCE [LARGE SCALE GENOMIC DNA]</scope>
    <source>
        <strain evidence="6 7">KACC 17565</strain>
    </source>
</reference>
<feature type="domain" description="HTH lysR-type" evidence="5">
    <location>
        <begin position="9"/>
        <end position="63"/>
    </location>
</feature>
<evidence type="ECO:0000256" key="1">
    <source>
        <dbReference type="ARBA" id="ARBA00009437"/>
    </source>
</evidence>
<dbReference type="SUPFAM" id="SSF46785">
    <property type="entry name" value="Winged helix' DNA-binding domain"/>
    <property type="match status" value="1"/>
</dbReference>
<dbReference type="InterPro" id="IPR005119">
    <property type="entry name" value="LysR_subst-bd"/>
</dbReference>
<comment type="similarity">
    <text evidence="1">Belongs to the LysR transcriptional regulatory family.</text>
</comment>
<evidence type="ECO:0000256" key="3">
    <source>
        <dbReference type="ARBA" id="ARBA00023125"/>
    </source>
</evidence>
<keyword evidence="4" id="KW-0804">Transcription</keyword>
<organism evidence="6 7">
    <name type="scientific">Denitratimonas tolerans</name>
    <dbReference type="NCBI Taxonomy" id="1338420"/>
    <lineage>
        <taxon>Bacteria</taxon>
        <taxon>Pseudomonadati</taxon>
        <taxon>Pseudomonadota</taxon>
        <taxon>Gammaproteobacteria</taxon>
        <taxon>Lysobacterales</taxon>
        <taxon>Lysobacteraceae</taxon>
        <taxon>Denitratimonas</taxon>
    </lineage>
</organism>
<sequence>MTPLPLHANDLILFARIVEAGSFVGAAETTGLPKATLSRRLAHLEDALGERLLQRSTRRLVLTEFGERMLEHARRLSEEAQAASVFAQHRRDEPQGVLRVSLPPEFRELSIVEIISGYVRAFPAVRLDLDLSSRRVDLIAERYDIAVRAAERLPDDSTLVARPISVLRSGLYASPDYLRHHPPITTPDNLHDHTGLMLASAGGERQAWRLTHADRRWNGLPRHTLSANSLGLQQALAEEGLGIVALGERFARERLQAGHLVRVLPDWSAPSTTVWCVTPGRHLLPRRTLAFIEHLRAVLGKAD</sequence>
<dbReference type="InterPro" id="IPR036388">
    <property type="entry name" value="WH-like_DNA-bd_sf"/>
</dbReference>
<proteinExistence type="inferred from homology"/>
<dbReference type="Pfam" id="PF00126">
    <property type="entry name" value="HTH_1"/>
    <property type="match status" value="1"/>
</dbReference>
<dbReference type="GO" id="GO:0003677">
    <property type="term" value="F:DNA binding"/>
    <property type="evidence" value="ECO:0007669"/>
    <property type="project" value="UniProtKB-KW"/>
</dbReference>
<dbReference type="SUPFAM" id="SSF53850">
    <property type="entry name" value="Periplasmic binding protein-like II"/>
    <property type="match status" value="1"/>
</dbReference>
<dbReference type="CDD" id="cd08422">
    <property type="entry name" value="PBP2_CrgA_like"/>
    <property type="match status" value="1"/>
</dbReference>
<dbReference type="PANTHER" id="PTHR30537">
    <property type="entry name" value="HTH-TYPE TRANSCRIPTIONAL REGULATOR"/>
    <property type="match status" value="1"/>
</dbReference>
<evidence type="ECO:0000256" key="2">
    <source>
        <dbReference type="ARBA" id="ARBA00023015"/>
    </source>
</evidence>
<protein>
    <submittedName>
        <fullName evidence="6">LysR family transcriptional regulator</fullName>
    </submittedName>
</protein>
<comment type="caution">
    <text evidence="6">The sequence shown here is derived from an EMBL/GenBank/DDBJ whole genome shotgun (WGS) entry which is preliminary data.</text>
</comment>
<dbReference type="AlphaFoldDB" id="A0AAW9R332"/>
<dbReference type="Gene3D" id="1.10.10.10">
    <property type="entry name" value="Winged helix-like DNA-binding domain superfamily/Winged helix DNA-binding domain"/>
    <property type="match status" value="1"/>
</dbReference>
<dbReference type="Proteomes" id="UP001364472">
    <property type="component" value="Unassembled WGS sequence"/>
</dbReference>
<dbReference type="InterPro" id="IPR058163">
    <property type="entry name" value="LysR-type_TF_proteobact-type"/>
</dbReference>